<dbReference type="PROSITE" id="PS50249">
    <property type="entry name" value="MPN"/>
    <property type="match status" value="1"/>
</dbReference>
<comment type="caution">
    <text evidence="7">The sequence shown here is derived from an EMBL/GenBank/DDBJ whole genome shotgun (WGS) entry which is preliminary data.</text>
</comment>
<dbReference type="PANTHER" id="PTHR12710">
    <property type="entry name" value="NUCLEAR PROTEIN LOCALIZATION 4"/>
    <property type="match status" value="1"/>
</dbReference>
<feature type="compositionally biased region" description="Gly residues" evidence="5">
    <location>
        <begin position="751"/>
        <end position="760"/>
    </location>
</feature>
<feature type="region of interest" description="Disordered" evidence="5">
    <location>
        <begin position="691"/>
        <end position="760"/>
    </location>
</feature>
<evidence type="ECO:0000256" key="4">
    <source>
        <dbReference type="ARBA" id="ARBA00019709"/>
    </source>
</evidence>
<protein>
    <recommendedName>
        <fullName evidence="4">Nuclear protein localization protein 4</fullName>
    </recommendedName>
</protein>
<dbReference type="EMBL" id="PUHQ01000027">
    <property type="protein sequence ID" value="KAG0662374.1"/>
    <property type="molecule type" value="Genomic_DNA"/>
</dbReference>
<dbReference type="PANTHER" id="PTHR12710:SF0">
    <property type="entry name" value="NUCLEAR PROTEIN LOCALIZATION PROTEIN 4 HOMOLOG"/>
    <property type="match status" value="1"/>
</dbReference>
<dbReference type="GO" id="GO:0031625">
    <property type="term" value="F:ubiquitin protein ligase binding"/>
    <property type="evidence" value="ECO:0007669"/>
    <property type="project" value="TreeGrafter"/>
</dbReference>
<evidence type="ECO:0000256" key="3">
    <source>
        <dbReference type="ARBA" id="ARBA00011025"/>
    </source>
</evidence>
<gene>
    <name evidence="7" type="primary">NPL4</name>
    <name evidence="7" type="ORF">C6P46_003320</name>
</gene>
<evidence type="ECO:0000259" key="6">
    <source>
        <dbReference type="PROSITE" id="PS50249"/>
    </source>
</evidence>
<evidence type="ECO:0000313" key="7">
    <source>
        <dbReference type="EMBL" id="KAG0662374.1"/>
    </source>
</evidence>
<dbReference type="InterPro" id="IPR016563">
    <property type="entry name" value="Npl4"/>
</dbReference>
<reference evidence="7 8" key="1">
    <citation type="submission" date="2020-11" db="EMBL/GenBank/DDBJ databases">
        <title>Kefir isolates.</title>
        <authorList>
            <person name="Marcisauskas S."/>
            <person name="Kim Y."/>
            <person name="Blasche S."/>
        </authorList>
    </citation>
    <scope>NUCLEOTIDE SEQUENCE [LARGE SCALE GENOMIC DNA]</scope>
    <source>
        <strain evidence="7 8">KR</strain>
    </source>
</reference>
<keyword evidence="8" id="KW-1185">Reference proteome</keyword>
<evidence type="ECO:0000256" key="2">
    <source>
        <dbReference type="ARBA" id="ARBA00004556"/>
    </source>
</evidence>
<name>A0A9P6W1U7_RHOMI</name>
<dbReference type="Pfam" id="PF05020">
    <property type="entry name" value="zf-NPL4"/>
    <property type="match status" value="1"/>
</dbReference>
<accession>A0A9P6W1U7</accession>
<evidence type="ECO:0000313" key="8">
    <source>
        <dbReference type="Proteomes" id="UP000777482"/>
    </source>
</evidence>
<dbReference type="InterPro" id="IPR007717">
    <property type="entry name" value="NPL4_C"/>
</dbReference>
<dbReference type="Proteomes" id="UP000777482">
    <property type="component" value="Unassembled WGS sequence"/>
</dbReference>
<sequence>MGASTPLCQPALAAHSLTATTAGQRAMLVRVRSPEGNFRFQLEPEDDFTVLVQKILETSDKIDPDTLALSNQPRGGENLVTGITGDLKTLGISHGDLLFASYKQRQAPSALSSHPASGTATPSSAPIVHAATLSGKVIPITDETAQPTASTSNSAAAQPSSSSTSRANGSNDKKSAGNKPWEGVQEDPVDLYWEARDGKIPRPKGQHGCRCGPKSMCDYCMPLEPFDAEYHASHNIKHLSYHAYLKKLHAAVPTSAQMSTYIPPLSEDSYRVAVPCSSGSHPPWPAGICTKCQPSAVTLTRQSYRMVDHVEFAHPDLINNLLGFWRKTATQRFGYLLGSYAPYEKVPMGVKAVVEAIHEPPQEPHKDGITVGFPWDEEAKVEALAAACGLQIVGVIFTDLEQDASSDEAKRAGKVVAKRHANSFFLSSLEVLFSATLQRRHRTPSRFSMTGHFSSRFVTCVLSGDVEGQIAVEAYQVSDQAMAMVDADMVEASVDPGVVRVKEEGPTRYIPDVFYRYKNKYGLEVKESAKPCFPVEYLLVNVTHGFPVSPNPLFTTPSPFAHENRAGLEDQSLSAVASSFTSIAKDIPSELLSGNVGVHGEAADKEKEVDVLMSDEGVQKIARWLSDWHLLRFLTDCGMFEEADLRLMCQIATTKPSDRSITAQRALGAALAQLFASPNWQTFMVVAQEQAPPPPARTYPGGADASDSAAAAAGAPAAAPQMIDGFEIPPDIDVPPNAAAAAGGDAAAGADGVGAQSGGGGGGDKICPTCTFANPPDAGPDCEMCGLPLSG</sequence>
<dbReference type="Gene3D" id="3.10.20.90">
    <property type="entry name" value="Phosphatidylinositol 3-kinase Catalytic Subunit, Chain A, domain 1"/>
    <property type="match status" value="1"/>
</dbReference>
<dbReference type="GO" id="GO:0006511">
    <property type="term" value="P:ubiquitin-dependent protein catabolic process"/>
    <property type="evidence" value="ECO:0007669"/>
    <property type="project" value="InterPro"/>
</dbReference>
<organism evidence="7 8">
    <name type="scientific">Rhodotorula mucilaginosa</name>
    <name type="common">Yeast</name>
    <name type="synonym">Rhodotorula rubra</name>
    <dbReference type="NCBI Taxonomy" id="5537"/>
    <lineage>
        <taxon>Eukaryota</taxon>
        <taxon>Fungi</taxon>
        <taxon>Dikarya</taxon>
        <taxon>Basidiomycota</taxon>
        <taxon>Pucciniomycotina</taxon>
        <taxon>Microbotryomycetes</taxon>
        <taxon>Sporidiobolales</taxon>
        <taxon>Sporidiobolaceae</taxon>
        <taxon>Rhodotorula</taxon>
    </lineage>
</organism>
<dbReference type="Pfam" id="PF05021">
    <property type="entry name" value="NPL4"/>
    <property type="match status" value="1"/>
</dbReference>
<dbReference type="InterPro" id="IPR007716">
    <property type="entry name" value="NPL4_Zn-bd_put"/>
</dbReference>
<dbReference type="AlphaFoldDB" id="A0A9P6W1U7"/>
<feature type="region of interest" description="Disordered" evidence="5">
    <location>
        <begin position="145"/>
        <end position="187"/>
    </location>
</feature>
<feature type="compositionally biased region" description="Low complexity" evidence="5">
    <location>
        <begin position="145"/>
        <end position="165"/>
    </location>
</feature>
<comment type="similarity">
    <text evidence="3">Belongs to the NPL4 family.</text>
</comment>
<dbReference type="GO" id="GO:0031965">
    <property type="term" value="C:nuclear membrane"/>
    <property type="evidence" value="ECO:0007669"/>
    <property type="project" value="UniProtKB-SubCell"/>
</dbReference>
<feature type="domain" description="MPN" evidence="6">
    <location>
        <begin position="310"/>
        <end position="453"/>
    </location>
</feature>
<evidence type="ECO:0000256" key="1">
    <source>
        <dbReference type="ARBA" id="ARBA00004335"/>
    </source>
</evidence>
<comment type="subcellular location">
    <subcellularLocation>
        <location evidence="2">Cytoplasm</location>
        <location evidence="2">Perinuclear region</location>
    </subcellularLocation>
    <subcellularLocation>
        <location evidence="1">Nucleus membrane</location>
        <topology evidence="1">Peripheral membrane protein</topology>
        <orientation evidence="1">Cytoplasmic side</orientation>
    </subcellularLocation>
</comment>
<feature type="compositionally biased region" description="Low complexity" evidence="5">
    <location>
        <begin position="738"/>
        <end position="750"/>
    </location>
</feature>
<dbReference type="InterPro" id="IPR037518">
    <property type="entry name" value="MPN"/>
</dbReference>
<evidence type="ECO:0000256" key="5">
    <source>
        <dbReference type="SAM" id="MobiDB-lite"/>
    </source>
</evidence>
<dbReference type="OrthoDB" id="10251089at2759"/>
<proteinExistence type="inferred from homology"/>
<dbReference type="CDD" id="cd08061">
    <property type="entry name" value="MPN_NPL4"/>
    <property type="match status" value="1"/>
</dbReference>
<dbReference type="GO" id="GO:0043130">
    <property type="term" value="F:ubiquitin binding"/>
    <property type="evidence" value="ECO:0007669"/>
    <property type="project" value="TreeGrafter"/>
</dbReference>
<feature type="compositionally biased region" description="Low complexity" evidence="5">
    <location>
        <begin position="700"/>
        <end position="720"/>
    </location>
</feature>
<dbReference type="GO" id="GO:0048471">
    <property type="term" value="C:perinuclear region of cytoplasm"/>
    <property type="evidence" value="ECO:0007669"/>
    <property type="project" value="UniProtKB-SubCell"/>
</dbReference>